<evidence type="ECO:0000313" key="2">
    <source>
        <dbReference type="Proteomes" id="UP000821845"/>
    </source>
</evidence>
<organism evidence="1 2">
    <name type="scientific">Hyalomma asiaticum</name>
    <name type="common">Tick</name>
    <dbReference type="NCBI Taxonomy" id="266040"/>
    <lineage>
        <taxon>Eukaryota</taxon>
        <taxon>Metazoa</taxon>
        <taxon>Ecdysozoa</taxon>
        <taxon>Arthropoda</taxon>
        <taxon>Chelicerata</taxon>
        <taxon>Arachnida</taxon>
        <taxon>Acari</taxon>
        <taxon>Parasitiformes</taxon>
        <taxon>Ixodida</taxon>
        <taxon>Ixodoidea</taxon>
        <taxon>Ixodidae</taxon>
        <taxon>Hyalomminae</taxon>
        <taxon>Hyalomma</taxon>
    </lineage>
</organism>
<dbReference type="EMBL" id="CM023490">
    <property type="protein sequence ID" value="KAH6942124.1"/>
    <property type="molecule type" value="Genomic_DNA"/>
</dbReference>
<protein>
    <submittedName>
        <fullName evidence="1">Uncharacterized protein</fullName>
    </submittedName>
</protein>
<evidence type="ECO:0000313" key="1">
    <source>
        <dbReference type="EMBL" id="KAH6942124.1"/>
    </source>
</evidence>
<keyword evidence="2" id="KW-1185">Reference proteome</keyword>
<accession>A0ACB7T807</accession>
<sequence>MPEHKIFQAHGPCKPSQLWSLGLLLALLLVLCGSHGASGFLTGRSSGGSGGGALVASSFLRSLWKRASMRASMRNSMRDSPIYYVSTFVRNKTPAQQQAAVLSPLFKIPIEFMSNARPLDVVKGIRKPAYSKPYRKQSLYQTSKMILMPIKFLANGKPRRRVIIKTPPHYFRI</sequence>
<comment type="caution">
    <text evidence="1">The sequence shown here is derived from an EMBL/GenBank/DDBJ whole genome shotgun (WGS) entry which is preliminary data.</text>
</comment>
<dbReference type="Proteomes" id="UP000821845">
    <property type="component" value="Chromosome 10"/>
</dbReference>
<gene>
    <name evidence="1" type="ORF">HPB50_001314</name>
</gene>
<reference evidence="1" key="1">
    <citation type="submission" date="2020-05" db="EMBL/GenBank/DDBJ databases">
        <title>Large-scale comparative analyses of tick genomes elucidate their genetic diversity and vector capacities.</title>
        <authorList>
            <person name="Jia N."/>
            <person name="Wang J."/>
            <person name="Shi W."/>
            <person name="Du L."/>
            <person name="Sun Y."/>
            <person name="Zhan W."/>
            <person name="Jiang J."/>
            <person name="Wang Q."/>
            <person name="Zhang B."/>
            <person name="Ji P."/>
            <person name="Sakyi L.B."/>
            <person name="Cui X."/>
            <person name="Yuan T."/>
            <person name="Jiang B."/>
            <person name="Yang W."/>
            <person name="Lam T.T.-Y."/>
            <person name="Chang Q."/>
            <person name="Ding S."/>
            <person name="Wang X."/>
            <person name="Zhu J."/>
            <person name="Ruan X."/>
            <person name="Zhao L."/>
            <person name="Wei J."/>
            <person name="Que T."/>
            <person name="Du C."/>
            <person name="Cheng J."/>
            <person name="Dai P."/>
            <person name="Han X."/>
            <person name="Huang E."/>
            <person name="Gao Y."/>
            <person name="Liu J."/>
            <person name="Shao H."/>
            <person name="Ye R."/>
            <person name="Li L."/>
            <person name="Wei W."/>
            <person name="Wang X."/>
            <person name="Wang C."/>
            <person name="Yang T."/>
            <person name="Huo Q."/>
            <person name="Li W."/>
            <person name="Guo W."/>
            <person name="Chen H."/>
            <person name="Zhou L."/>
            <person name="Ni X."/>
            <person name="Tian J."/>
            <person name="Zhou Y."/>
            <person name="Sheng Y."/>
            <person name="Liu T."/>
            <person name="Pan Y."/>
            <person name="Xia L."/>
            <person name="Li J."/>
            <person name="Zhao F."/>
            <person name="Cao W."/>
        </authorList>
    </citation>
    <scope>NUCLEOTIDE SEQUENCE</scope>
    <source>
        <strain evidence="1">Hyas-2018</strain>
    </source>
</reference>
<name>A0ACB7T807_HYAAI</name>
<proteinExistence type="predicted"/>